<keyword evidence="2" id="KW-1185">Reference proteome</keyword>
<proteinExistence type="predicted"/>
<evidence type="ECO:0000313" key="1">
    <source>
        <dbReference type="EMBL" id="GLI52421.1"/>
    </source>
</evidence>
<evidence type="ECO:0000313" key="2">
    <source>
        <dbReference type="Proteomes" id="UP001144297"/>
    </source>
</evidence>
<name>A0A9W6GEH9_9BACT</name>
<comment type="caution">
    <text evidence="1">The sequence shown here is derived from an EMBL/GenBank/DDBJ whole genome shotgun (WGS) entry which is preliminary data.</text>
</comment>
<reference evidence="1" key="1">
    <citation type="submission" date="2022-12" db="EMBL/GenBank/DDBJ databases">
        <title>Reference genome sequencing for broad-spectrum identification of bacterial and archaeal isolates by mass spectrometry.</title>
        <authorList>
            <person name="Sekiguchi Y."/>
            <person name="Tourlousse D.M."/>
        </authorList>
    </citation>
    <scope>NUCLEOTIDE SEQUENCE</scope>
    <source>
        <strain evidence="1">TSL-P1</strain>
    </source>
</reference>
<dbReference type="EMBL" id="BSDX01000001">
    <property type="protein sequence ID" value="GLI52421.1"/>
    <property type="molecule type" value="Genomic_DNA"/>
</dbReference>
<accession>A0A9W6GEH9</accession>
<organism evidence="1 2">
    <name type="scientific">Thermodesulfovibrio yellowstonii</name>
    <dbReference type="NCBI Taxonomy" id="28262"/>
    <lineage>
        <taxon>Bacteria</taxon>
        <taxon>Pseudomonadati</taxon>
        <taxon>Nitrospirota</taxon>
        <taxon>Thermodesulfovibrionia</taxon>
        <taxon>Thermodesulfovibrionales</taxon>
        <taxon>Thermodesulfovibrionaceae</taxon>
        <taxon>Thermodesulfovibrio</taxon>
    </lineage>
</organism>
<sequence length="56" mass="6583">MKEAILVFSIEELPTTKKYSNFCETLEIKEIRFSNISEYAQQRILNSLCKINVVKK</sequence>
<dbReference type="Proteomes" id="UP001144297">
    <property type="component" value="Unassembled WGS sequence"/>
</dbReference>
<gene>
    <name evidence="1" type="ORF">TISLANDTSLP1_01140</name>
</gene>
<protein>
    <submittedName>
        <fullName evidence="1">Uncharacterized protein</fullName>
    </submittedName>
</protein>
<dbReference type="AlphaFoldDB" id="A0A9W6GEH9"/>